<dbReference type="Pfam" id="PF02902">
    <property type="entry name" value="Peptidase_C48"/>
    <property type="match status" value="1"/>
</dbReference>
<keyword evidence="3" id="KW-0378">Hydrolase</keyword>
<reference evidence="7" key="2">
    <citation type="submission" date="2015-06" db="UniProtKB">
        <authorList>
            <consortium name="EnsemblProtists"/>
        </authorList>
    </citation>
    <scope>IDENTIFICATION</scope>
    <source>
        <strain evidence="7">Pr102</strain>
    </source>
</reference>
<feature type="compositionally biased region" description="Low complexity" evidence="5">
    <location>
        <begin position="726"/>
        <end position="737"/>
    </location>
</feature>
<dbReference type="GO" id="GO:0005634">
    <property type="term" value="C:nucleus"/>
    <property type="evidence" value="ECO:0000318"/>
    <property type="project" value="GO_Central"/>
</dbReference>
<organism evidence="7 8">
    <name type="scientific">Phytophthora ramorum</name>
    <name type="common">Sudden oak death agent</name>
    <dbReference type="NCBI Taxonomy" id="164328"/>
    <lineage>
        <taxon>Eukaryota</taxon>
        <taxon>Sar</taxon>
        <taxon>Stramenopiles</taxon>
        <taxon>Oomycota</taxon>
        <taxon>Peronosporomycetes</taxon>
        <taxon>Peronosporales</taxon>
        <taxon>Peronosporaceae</taxon>
        <taxon>Phytophthora</taxon>
    </lineage>
</organism>
<comment type="similarity">
    <text evidence="1">Belongs to the peptidase C48 family.</text>
</comment>
<keyword evidence="2" id="KW-0645">Protease</keyword>
<feature type="region of interest" description="Disordered" evidence="5">
    <location>
        <begin position="281"/>
        <end position="324"/>
    </location>
</feature>
<feature type="compositionally biased region" description="Polar residues" evidence="5">
    <location>
        <begin position="19"/>
        <end position="42"/>
    </location>
</feature>
<dbReference type="PANTHER" id="PTHR46915:SF2">
    <property type="entry name" value="UBIQUITIN-LIKE PROTEASE 4"/>
    <property type="match status" value="1"/>
</dbReference>
<dbReference type="Proteomes" id="UP000005238">
    <property type="component" value="Unassembled WGS sequence"/>
</dbReference>
<feature type="region of interest" description="Disordered" evidence="5">
    <location>
        <begin position="718"/>
        <end position="742"/>
    </location>
</feature>
<feature type="region of interest" description="Disordered" evidence="5">
    <location>
        <begin position="1"/>
        <end position="120"/>
    </location>
</feature>
<dbReference type="AlphaFoldDB" id="H3GIF7"/>
<dbReference type="GO" id="GO:0016929">
    <property type="term" value="F:deSUMOylase activity"/>
    <property type="evidence" value="ECO:0000318"/>
    <property type="project" value="GO_Central"/>
</dbReference>
<dbReference type="VEuPathDB" id="FungiDB:KRP23_10345"/>
<accession>H3GIF7</accession>
<dbReference type="PROSITE" id="PS50600">
    <property type="entry name" value="ULP_PROTEASE"/>
    <property type="match status" value="1"/>
</dbReference>
<dbReference type="Gene3D" id="1.10.418.20">
    <property type="match status" value="1"/>
</dbReference>
<dbReference type="EnsemblProtists" id="Phyra75841">
    <property type="protein sequence ID" value="Phyra75841"/>
    <property type="gene ID" value="Phyra75841"/>
</dbReference>
<evidence type="ECO:0000256" key="5">
    <source>
        <dbReference type="SAM" id="MobiDB-lite"/>
    </source>
</evidence>
<dbReference type="Gene3D" id="3.30.310.130">
    <property type="entry name" value="Ubiquitin-related"/>
    <property type="match status" value="1"/>
</dbReference>
<keyword evidence="4" id="KW-0788">Thiol protease</keyword>
<sequence>MADRLLPRRFGKRFHDSSHAQVPSGQRPSSSFSHRFSTNTLEFSEVAERTRRRTIASSSSEFDHRRRSIRWTEEGHSDFHFGDDGHSEQKDPGGRSDKYLSTRPKASGQSIGAPGSSIVRAKPSPVSGDAVLNNVFKPPAKQNDFLTQITIQNTNRNRGPGTTLKTLAYQTPSSLEAASAPVPKKDVSQPARGSSGWVNTRPARTPPKPRIRLESTDKRLKLNNERKTSPPVTRHYTLRDRTKPRPFEYASVSAEPFTLRSPRLARLGKRKMNSEGSAAMPIALDSDSGSEPEVQSISDSKNTTNAGAEGSAGSQISGEKEVQVEKQPVVDLEDIESHSVARIHNCDVMIGLFQCLVDLLFQGDRMCMRNIRAKYDKWPFKPYYLLGFKDLRDVRFRIEKDQAKEHLQALVKDPFIYRADRRSRRRKNTGENEDSLSDEDADEDDIAGNAMLLTYPLPPCTSDIVTIIGDDVSRLKPRRYLNDNIIDYYFKRMMLENFRDNEIVQDKVLFLSSHFYSRLRAGKGSTASARMETGYKNVSTWLARSNFFKRSIIFIPINKDVHWSLAIILNPGLAGSELCNEDDAFSCIAVLDPLGSYHRKAAIIRNLRAFLRMEWENSRGRSGDDEMESASEYGIDRVLTMNVKAPLQENSYDCGVYVLKFAEVILKNCLELGLLAENGGVISKDVTDDDLDALITSSAFSAEDIRATRKQIRQYIKGDASEYQRNSTTTTSSSNNTHPPANTLHTMKFAAIAITAIVVTANVAGARAGAEVAATNPSTAVAVLSPSEALEVAQSAALPDGVEFTGTVENIEQPAGANEALEAMEAKHHDANGDNQEGFGWGVGGGYGGWGLSGWGSWGGWGGFGPYRFGFRCGGVPGWAYPLNYWTRFGAGLYGGGCGLGMPFGGLYYC</sequence>
<feature type="compositionally biased region" description="Basic and acidic residues" evidence="5">
    <location>
        <begin position="211"/>
        <end position="228"/>
    </location>
</feature>
<feature type="domain" description="Ubiquitin-like protease family profile" evidence="6">
    <location>
        <begin position="465"/>
        <end position="665"/>
    </location>
</feature>
<feature type="region of interest" description="Disordered" evidence="5">
    <location>
        <begin position="422"/>
        <end position="442"/>
    </location>
</feature>
<dbReference type="GO" id="GO:0016926">
    <property type="term" value="P:protein desumoylation"/>
    <property type="evidence" value="ECO:0000318"/>
    <property type="project" value="GO_Central"/>
</dbReference>
<dbReference type="InterPro" id="IPR003653">
    <property type="entry name" value="Peptidase_C48_C"/>
</dbReference>
<dbReference type="InParanoid" id="H3GIF7"/>
<dbReference type="EMBL" id="DS566011">
    <property type="status" value="NOT_ANNOTATED_CDS"/>
    <property type="molecule type" value="Genomic_DNA"/>
</dbReference>
<dbReference type="VEuPathDB" id="FungiDB:KRP22_6718"/>
<dbReference type="OMA" id="LWQSLWC"/>
<evidence type="ECO:0000313" key="7">
    <source>
        <dbReference type="EnsemblProtists" id="Phyra75841"/>
    </source>
</evidence>
<evidence type="ECO:0000256" key="1">
    <source>
        <dbReference type="ARBA" id="ARBA00005234"/>
    </source>
</evidence>
<proteinExistence type="inferred from homology"/>
<dbReference type="InterPro" id="IPR038765">
    <property type="entry name" value="Papain-like_cys_pep_sf"/>
</dbReference>
<evidence type="ECO:0000259" key="6">
    <source>
        <dbReference type="PROSITE" id="PS50600"/>
    </source>
</evidence>
<reference evidence="8" key="1">
    <citation type="journal article" date="2006" name="Science">
        <title>Phytophthora genome sequences uncover evolutionary origins and mechanisms of pathogenesis.</title>
        <authorList>
            <person name="Tyler B.M."/>
            <person name="Tripathy S."/>
            <person name="Zhang X."/>
            <person name="Dehal P."/>
            <person name="Jiang R.H."/>
            <person name="Aerts A."/>
            <person name="Arredondo F.D."/>
            <person name="Baxter L."/>
            <person name="Bensasson D."/>
            <person name="Beynon J.L."/>
            <person name="Chapman J."/>
            <person name="Damasceno C.M."/>
            <person name="Dorrance A.E."/>
            <person name="Dou D."/>
            <person name="Dickerman A.W."/>
            <person name="Dubchak I.L."/>
            <person name="Garbelotto M."/>
            <person name="Gijzen M."/>
            <person name="Gordon S.G."/>
            <person name="Govers F."/>
            <person name="Grunwald N.J."/>
            <person name="Huang W."/>
            <person name="Ivors K.L."/>
            <person name="Jones R.W."/>
            <person name="Kamoun S."/>
            <person name="Krampis K."/>
            <person name="Lamour K.H."/>
            <person name="Lee M.K."/>
            <person name="McDonald W.H."/>
            <person name="Medina M."/>
            <person name="Meijer H.J."/>
            <person name="Nordberg E.K."/>
            <person name="Maclean D.J."/>
            <person name="Ospina-Giraldo M.D."/>
            <person name="Morris P.F."/>
            <person name="Phuntumart V."/>
            <person name="Putnam N.H."/>
            <person name="Rash S."/>
            <person name="Rose J.K."/>
            <person name="Sakihama Y."/>
            <person name="Salamov A.A."/>
            <person name="Savidor A."/>
            <person name="Scheuring C.F."/>
            <person name="Smith B.M."/>
            <person name="Sobral B.W."/>
            <person name="Terry A."/>
            <person name="Torto-Alalibo T.A."/>
            <person name="Win J."/>
            <person name="Xu Z."/>
            <person name="Zhang H."/>
            <person name="Grigoriev I.V."/>
            <person name="Rokhsar D.S."/>
            <person name="Boore J.L."/>
        </authorList>
    </citation>
    <scope>NUCLEOTIDE SEQUENCE [LARGE SCALE GENOMIC DNA]</scope>
    <source>
        <strain evidence="8">Pr102</strain>
    </source>
</reference>
<keyword evidence="8" id="KW-1185">Reference proteome</keyword>
<feature type="region of interest" description="Disordered" evidence="5">
    <location>
        <begin position="175"/>
        <end position="234"/>
    </location>
</feature>
<dbReference type="STRING" id="164328.H3GIF7"/>
<dbReference type="eggNOG" id="KOG0779">
    <property type="taxonomic scope" value="Eukaryota"/>
</dbReference>
<dbReference type="PANTHER" id="PTHR46915">
    <property type="entry name" value="UBIQUITIN-LIKE PROTEASE 4-RELATED"/>
    <property type="match status" value="1"/>
</dbReference>
<protein>
    <recommendedName>
        <fullName evidence="6">Ubiquitin-like protease family profile domain-containing protein</fullName>
    </recommendedName>
</protein>
<feature type="compositionally biased region" description="Polar residues" evidence="5">
    <location>
        <begin position="287"/>
        <end position="317"/>
    </location>
</feature>
<evidence type="ECO:0000313" key="8">
    <source>
        <dbReference type="Proteomes" id="UP000005238"/>
    </source>
</evidence>
<dbReference type="VEuPathDB" id="FungiDB:KRP23_382"/>
<evidence type="ECO:0000256" key="2">
    <source>
        <dbReference type="ARBA" id="ARBA00022670"/>
    </source>
</evidence>
<name>H3GIF7_PHYRM</name>
<dbReference type="HOGENOM" id="CLU_014781_0_0_1"/>
<feature type="compositionally biased region" description="Basic and acidic residues" evidence="5">
    <location>
        <begin position="70"/>
        <end position="100"/>
    </location>
</feature>
<evidence type="ECO:0000256" key="3">
    <source>
        <dbReference type="ARBA" id="ARBA00022801"/>
    </source>
</evidence>
<evidence type="ECO:0000256" key="4">
    <source>
        <dbReference type="ARBA" id="ARBA00022807"/>
    </source>
</evidence>
<feature type="compositionally biased region" description="Acidic residues" evidence="5">
    <location>
        <begin position="431"/>
        <end position="442"/>
    </location>
</feature>
<dbReference type="GO" id="GO:0006508">
    <property type="term" value="P:proteolysis"/>
    <property type="evidence" value="ECO:0007669"/>
    <property type="project" value="UniProtKB-KW"/>
</dbReference>
<dbReference type="SUPFAM" id="SSF54001">
    <property type="entry name" value="Cysteine proteinases"/>
    <property type="match status" value="1"/>
</dbReference>